<accession>Q4GY78</accession>
<proteinExistence type="predicted"/>
<keyword evidence="2" id="KW-1185">Reference proteome</keyword>
<name>Q4GY78_TRYB2</name>
<dbReference type="KEGG" id="tbr:TB927.1.5020"/>
<dbReference type="GeneID" id="4357570"/>
<protein>
    <submittedName>
        <fullName evidence="1">Uncharacterized protein</fullName>
    </submittedName>
</protein>
<evidence type="ECO:0000313" key="2">
    <source>
        <dbReference type="Proteomes" id="UP000008524"/>
    </source>
</evidence>
<dbReference type="EMBL" id="AL929603">
    <property type="protein sequence ID" value="CAJ16708.1"/>
    <property type="molecule type" value="Genomic_DNA"/>
</dbReference>
<evidence type="ECO:0000313" key="1">
    <source>
        <dbReference type="EMBL" id="CAJ16708.1"/>
    </source>
</evidence>
<dbReference type="RefSeq" id="XP_001219193.1">
    <property type="nucleotide sequence ID" value="XM_001219192.1"/>
</dbReference>
<dbReference type="InParanoid" id="Q4GY78"/>
<reference evidence="1 2" key="1">
    <citation type="journal article" date="2003" name="Nucleic Acids Res.">
        <title>The DNA sequence of chromosome I of an African trypanosome: gene content, chromosome organisation, recombination and polymorphism.</title>
        <authorList>
            <person name="Hall N."/>
            <person name="Berriman M."/>
            <person name="Lennard N.J."/>
            <person name="Harris B.R."/>
            <person name="Hertz-Fowler C."/>
            <person name="Bart-Delabesse E.N."/>
            <person name="Gerrare C.S."/>
            <person name="Atkin R.J."/>
            <person name="Barron A.J."/>
            <person name="Bowman S."/>
            <person name="Bray-Allen S.P."/>
            <person name="Bringaud F."/>
            <person name="Clark L.N."/>
            <person name="Corton C.H."/>
            <person name="Cronin A."/>
            <person name="Davies R."/>
            <person name="Doggett J."/>
            <person name="Fraser A."/>
            <person name="Gruter E."/>
            <person name="Hall S."/>
            <person name="Harper A.D."/>
            <person name="Kay M.P."/>
            <person name="Leech V."/>
            <person name="Mayes R."/>
            <person name="Price C."/>
            <person name="Quail M.A."/>
            <person name="Rabbinowitch E."/>
            <person name="Reitter C."/>
            <person name="Rutherford K."/>
            <person name="Sasse J."/>
            <person name="Sharp S."/>
            <person name="Shownkeen R."/>
            <person name="Macleod A."/>
            <person name="Taylor S."/>
            <person name="Tweedie A."/>
            <person name="Turner C.M.R."/>
            <person name="Tait A."/>
            <person name="Gull K."/>
            <person name="Barrell B."/>
            <person name="Melville S.E."/>
        </authorList>
    </citation>
    <scope>NUCLEOTIDE SEQUENCE [LARGE SCALE GENOMIC DNA]</scope>
    <source>
        <strain evidence="1 2">927/4 GUTat10.1</strain>
    </source>
</reference>
<dbReference type="PaxDb" id="5691-CAJ16708"/>
<organism evidence="1 2">
    <name type="scientific">Trypanosoma brucei brucei (strain 927/4 GUTat10.1)</name>
    <dbReference type="NCBI Taxonomy" id="185431"/>
    <lineage>
        <taxon>Eukaryota</taxon>
        <taxon>Discoba</taxon>
        <taxon>Euglenozoa</taxon>
        <taxon>Kinetoplastea</taxon>
        <taxon>Metakinetoplastina</taxon>
        <taxon>Trypanosomatida</taxon>
        <taxon>Trypanosomatidae</taxon>
        <taxon>Trypanosoma</taxon>
    </lineage>
</organism>
<sequence>MDEPNRRWQCLQPLRKGLKGTTKLCCIGGVLLPVSSFDRKFPRLLKGSVLRN</sequence>
<reference evidence="2" key="2">
    <citation type="journal article" date="2005" name="Science">
        <title>The genome of the African trypanosome Trypanosoma brucei.</title>
        <authorList>
            <person name="Berriman M."/>
            <person name="Ghedin E."/>
            <person name="Hertz-Fowler C."/>
            <person name="Blandin G."/>
            <person name="Renauld H."/>
            <person name="Bartholomeu D.C."/>
            <person name="Lennard N.J."/>
            <person name="Caler E."/>
            <person name="Hamlin N.E."/>
            <person name="Haas B."/>
            <person name="Bohme U."/>
            <person name="Hannick L."/>
            <person name="Aslett M.A."/>
            <person name="Shallom J."/>
            <person name="Marcello L."/>
            <person name="Hou L."/>
            <person name="Wickstead B."/>
            <person name="Alsmark U.C."/>
            <person name="Arrowsmith C."/>
            <person name="Atkin R.J."/>
            <person name="Barron A.J."/>
            <person name="Bringaud F."/>
            <person name="Brooks K."/>
            <person name="Carrington M."/>
            <person name="Cherevach I."/>
            <person name="Chillingworth T.J."/>
            <person name="Churcher C."/>
            <person name="Clark L.N."/>
            <person name="Corton C.H."/>
            <person name="Cronin A."/>
            <person name="Davies R.M."/>
            <person name="Doggett J."/>
            <person name="Djikeng A."/>
            <person name="Feldblyum T."/>
            <person name="Field M.C."/>
            <person name="Fraser A."/>
            <person name="Goodhead I."/>
            <person name="Hance Z."/>
            <person name="Harper D."/>
            <person name="Harris B.R."/>
            <person name="Hauser H."/>
            <person name="Hostetler J."/>
            <person name="Ivens A."/>
            <person name="Jagels K."/>
            <person name="Johnson D."/>
            <person name="Johnson J."/>
            <person name="Jones K."/>
            <person name="Kerhornou A.X."/>
            <person name="Koo H."/>
            <person name="Larke N."/>
            <person name="Landfear S."/>
            <person name="Larkin C."/>
            <person name="Leech V."/>
            <person name="Line A."/>
            <person name="Lord A."/>
            <person name="Macleod A."/>
            <person name="Mooney P.J."/>
            <person name="Moule S."/>
            <person name="Martin D.M."/>
            <person name="Morgan G.W."/>
            <person name="Mungall K."/>
            <person name="Norbertczak H."/>
            <person name="Ormond D."/>
            <person name="Pai G."/>
            <person name="Peacock C.S."/>
            <person name="Peterson J."/>
            <person name="Quail M.A."/>
            <person name="Rabbinowitsch E."/>
            <person name="Rajandream M.A."/>
            <person name="Reitter C."/>
            <person name="Salzberg S.L."/>
            <person name="Sanders M."/>
            <person name="Schobel S."/>
            <person name="Sharp S."/>
            <person name="Simmonds M."/>
            <person name="Simpson A.J."/>
            <person name="Tallon L."/>
            <person name="Turner C.M."/>
            <person name="Tait A."/>
            <person name="Tivey A.R."/>
            <person name="Van Aken S."/>
            <person name="Walker D."/>
            <person name="Wanless D."/>
            <person name="Wang S."/>
            <person name="White B."/>
            <person name="White O."/>
            <person name="Whitehead S."/>
            <person name="Woodward J."/>
            <person name="Wortman J."/>
            <person name="Adams M.D."/>
            <person name="Embley T.M."/>
            <person name="Gull K."/>
            <person name="Ullu E."/>
            <person name="Barry J.D."/>
            <person name="Fairlamb A.H."/>
            <person name="Opperdoes F."/>
            <person name="Barrell B.G."/>
            <person name="Donelson J.E."/>
            <person name="Hall N."/>
            <person name="Fraser C.M."/>
            <person name="Melville S.E."/>
            <person name="El-Sayed N.M."/>
        </authorList>
    </citation>
    <scope>NUCLEOTIDE SEQUENCE [LARGE SCALE GENOMIC DNA]</scope>
    <source>
        <strain evidence="2">927/4 GUTat10.1</strain>
    </source>
</reference>
<dbReference type="Proteomes" id="UP000008524">
    <property type="component" value="Chromosome 1"/>
</dbReference>
<dbReference type="AlphaFoldDB" id="Q4GY78"/>
<gene>
    <name evidence="1" type="ORF">TB927.1.5020</name>
</gene>